<comment type="caution">
    <text evidence="2">The sequence shown here is derived from an EMBL/GenBank/DDBJ whole genome shotgun (WGS) entry which is preliminary data.</text>
</comment>
<name>A0ABN7WT20_GIGMA</name>
<dbReference type="EMBL" id="CAJVQB010059927">
    <property type="protein sequence ID" value="CAG8839194.1"/>
    <property type="molecule type" value="Genomic_DNA"/>
</dbReference>
<evidence type="ECO:0000259" key="1">
    <source>
        <dbReference type="Pfam" id="PF21530"/>
    </source>
</evidence>
<evidence type="ECO:0000313" key="3">
    <source>
        <dbReference type="Proteomes" id="UP000789901"/>
    </source>
</evidence>
<sequence>TEDTIELSADIAISKVKLLNLIDFVYPNLVKNSSNINYIFPEELHIYSSADNMSLIEDSNTEQPQIYSPEFLRSLKISGLPPGELKLKVGIPILLHVTWIQYKGFVIELG</sequence>
<organism evidence="2 3">
    <name type="scientific">Gigaspora margarita</name>
    <dbReference type="NCBI Taxonomy" id="4874"/>
    <lineage>
        <taxon>Eukaryota</taxon>
        <taxon>Fungi</taxon>
        <taxon>Fungi incertae sedis</taxon>
        <taxon>Mucoromycota</taxon>
        <taxon>Glomeromycotina</taxon>
        <taxon>Glomeromycetes</taxon>
        <taxon>Diversisporales</taxon>
        <taxon>Gigasporaceae</taxon>
        <taxon>Gigaspora</taxon>
    </lineage>
</organism>
<proteinExistence type="predicted"/>
<protein>
    <submittedName>
        <fullName evidence="2">21647_t:CDS:1</fullName>
    </submittedName>
</protein>
<dbReference type="Pfam" id="PF21530">
    <property type="entry name" value="Pif1_2B_dom"/>
    <property type="match status" value="1"/>
</dbReference>
<gene>
    <name evidence="2" type="ORF">GMARGA_LOCUS34337</name>
</gene>
<evidence type="ECO:0000313" key="2">
    <source>
        <dbReference type="EMBL" id="CAG8839194.1"/>
    </source>
</evidence>
<accession>A0ABN7WT20</accession>
<dbReference type="InterPro" id="IPR049163">
    <property type="entry name" value="Pif1-like_2B_dom"/>
</dbReference>
<feature type="domain" description="DNA helicase Pif1-like 2B" evidence="1">
    <location>
        <begin position="70"/>
        <end position="95"/>
    </location>
</feature>
<keyword evidence="3" id="KW-1185">Reference proteome</keyword>
<feature type="non-terminal residue" evidence="2">
    <location>
        <position position="1"/>
    </location>
</feature>
<reference evidence="2 3" key="1">
    <citation type="submission" date="2021-06" db="EMBL/GenBank/DDBJ databases">
        <authorList>
            <person name="Kallberg Y."/>
            <person name="Tangrot J."/>
            <person name="Rosling A."/>
        </authorList>
    </citation>
    <scope>NUCLEOTIDE SEQUENCE [LARGE SCALE GENOMIC DNA]</scope>
    <source>
        <strain evidence="2 3">120-4 pot B 10/14</strain>
    </source>
</reference>
<dbReference type="Proteomes" id="UP000789901">
    <property type="component" value="Unassembled WGS sequence"/>
</dbReference>